<dbReference type="NCBIfam" id="TIGR04488">
    <property type="entry name" value="SoxY_true_GGCGG"/>
    <property type="match status" value="1"/>
</dbReference>
<dbReference type="Proteomes" id="UP000036902">
    <property type="component" value="Chromosome"/>
</dbReference>
<feature type="chain" id="PRO_5007807419" description="Ig-like SoxY domain-containing protein" evidence="1">
    <location>
        <begin position="33"/>
        <end position="153"/>
    </location>
</feature>
<dbReference type="InterPro" id="IPR016568">
    <property type="entry name" value="Sulphur_oxidation_SoxY"/>
</dbReference>
<dbReference type="RefSeq" id="WP_048709092.1">
    <property type="nucleotide sequence ID" value="NZ_CP014646.1"/>
</dbReference>
<organism evidence="3 4">
    <name type="scientific">Thauera humireducens</name>
    <dbReference type="NCBI Taxonomy" id="1134435"/>
    <lineage>
        <taxon>Bacteria</taxon>
        <taxon>Pseudomonadati</taxon>
        <taxon>Pseudomonadota</taxon>
        <taxon>Betaproteobacteria</taxon>
        <taxon>Rhodocyclales</taxon>
        <taxon>Zoogloeaceae</taxon>
        <taxon>Thauera</taxon>
    </lineage>
</organism>
<sequence>MKRRDAIRNLTGASLLPLLGALAGLTPATANARVAAAFEAKTTQEALAALFPDAEVQPSEALTLIAPDIAENGTAVPLTIRSTLENIDYVAVFATGNPWALTAAYKLTELTAPPLSLRVKLGKTQDVVVIARADGKLYSSTRHIQVSVGGCGG</sequence>
<evidence type="ECO:0000256" key="1">
    <source>
        <dbReference type="SAM" id="SignalP"/>
    </source>
</evidence>
<dbReference type="Pfam" id="PF13501">
    <property type="entry name" value="SoxY"/>
    <property type="match status" value="1"/>
</dbReference>
<dbReference type="EMBL" id="CP014646">
    <property type="protein sequence ID" value="AMO35952.1"/>
    <property type="molecule type" value="Genomic_DNA"/>
</dbReference>
<feature type="domain" description="Ig-like SoxY" evidence="2">
    <location>
        <begin position="49"/>
        <end position="151"/>
    </location>
</feature>
<dbReference type="InterPro" id="IPR038162">
    <property type="entry name" value="SoxY_sf"/>
</dbReference>
<proteinExistence type="predicted"/>
<dbReference type="PIRSF" id="PIRSF010312">
    <property type="entry name" value="Sulphur_oxidation_SoxY"/>
    <property type="match status" value="1"/>
</dbReference>
<protein>
    <recommendedName>
        <fullName evidence="2">Ig-like SoxY domain-containing protein</fullName>
    </recommendedName>
</protein>
<reference evidence="4" key="1">
    <citation type="submission" date="2016-03" db="EMBL/GenBank/DDBJ databases">
        <authorList>
            <person name="Ma C."/>
            <person name="Zhou S."/>
            <person name="Yang G."/>
        </authorList>
    </citation>
    <scope>NUCLEOTIDE SEQUENCE [LARGE SCALE GENOMIC DNA]</scope>
    <source>
        <strain evidence="4">SgZ-1</strain>
    </source>
</reference>
<feature type="signal peptide" evidence="1">
    <location>
        <begin position="1"/>
        <end position="32"/>
    </location>
</feature>
<name>A0A140IDX7_9RHOO</name>
<evidence type="ECO:0000313" key="3">
    <source>
        <dbReference type="EMBL" id="AMO35952.1"/>
    </source>
</evidence>
<dbReference type="InterPro" id="IPR032711">
    <property type="entry name" value="SoxY"/>
</dbReference>
<accession>A0A140IDX7</accession>
<dbReference type="AlphaFoldDB" id="A0A140IDX7"/>
<dbReference type="Gene3D" id="2.60.40.2470">
    <property type="entry name" value="SoxY domain"/>
    <property type="match status" value="1"/>
</dbReference>
<evidence type="ECO:0000313" key="4">
    <source>
        <dbReference type="Proteomes" id="UP000036902"/>
    </source>
</evidence>
<dbReference type="STRING" id="1134435.AC731_002740"/>
<evidence type="ECO:0000259" key="2">
    <source>
        <dbReference type="Pfam" id="PF13501"/>
    </source>
</evidence>
<dbReference type="KEGG" id="thu:AC731_002740"/>
<keyword evidence="4" id="KW-1185">Reference proteome</keyword>
<keyword evidence="1" id="KW-0732">Signal</keyword>
<gene>
    <name evidence="3" type="ORF">AC731_002740</name>
</gene>